<evidence type="ECO:0000313" key="4">
    <source>
        <dbReference type="EMBL" id="KAG7660456.1"/>
    </source>
</evidence>
<sequence length="178" mass="20152">MAKISQDVSSSRSKARKAYFNASSVERRVLLSAPLSKELREQYNVKSLPIRQNDEVLVVRGSKKGSEGKVNSVYRLKFAIQVEKLQREKSNGASVPINIHPSKVVITKLHLDKDRKALIARKGETFHIEDNMLNTRSIQLAIAIAKERIALSNLKVLTNESGMKKFFSMMGNIHNRRH</sequence>
<dbReference type="InterPro" id="IPR041988">
    <property type="entry name" value="Ribosomal_uL24_KOW"/>
</dbReference>
<evidence type="ECO:0000256" key="1">
    <source>
        <dbReference type="ARBA" id="ARBA00010618"/>
    </source>
</evidence>
<organism evidence="4 5">
    <name type="scientific">[Candida] subhashii</name>
    <dbReference type="NCBI Taxonomy" id="561895"/>
    <lineage>
        <taxon>Eukaryota</taxon>
        <taxon>Fungi</taxon>
        <taxon>Dikarya</taxon>
        <taxon>Ascomycota</taxon>
        <taxon>Saccharomycotina</taxon>
        <taxon>Pichiomycetes</taxon>
        <taxon>Debaryomycetaceae</taxon>
        <taxon>Spathaspora</taxon>
    </lineage>
</organism>
<evidence type="ECO:0000256" key="3">
    <source>
        <dbReference type="ARBA" id="ARBA00023274"/>
    </source>
</evidence>
<dbReference type="AlphaFoldDB" id="A0A8J5Q4P7"/>
<keyword evidence="5" id="KW-1185">Reference proteome</keyword>
<comment type="caution">
    <text evidence="4">The sequence shown here is derived from an EMBL/GenBank/DDBJ whole genome shotgun (WGS) entry which is preliminary data.</text>
</comment>
<dbReference type="Proteomes" id="UP000694255">
    <property type="component" value="Unassembled WGS sequence"/>
</dbReference>
<name>A0A8J5Q4P7_9ASCO</name>
<dbReference type="FunFam" id="2.30.30.30:FF:000009">
    <property type="entry name" value="60S ribosomal protein L26"/>
    <property type="match status" value="1"/>
</dbReference>
<comment type="similarity">
    <text evidence="1">Belongs to the universal ribosomal protein uL24 family.</text>
</comment>
<protein>
    <submittedName>
        <fullName evidence="4">RPL26A</fullName>
    </submittedName>
</protein>
<evidence type="ECO:0000313" key="5">
    <source>
        <dbReference type="Proteomes" id="UP000694255"/>
    </source>
</evidence>
<dbReference type="NCBIfam" id="TIGR01080">
    <property type="entry name" value="rplX_A_E"/>
    <property type="match status" value="1"/>
</dbReference>
<dbReference type="GO" id="GO:0006412">
    <property type="term" value="P:translation"/>
    <property type="evidence" value="ECO:0007669"/>
    <property type="project" value="InterPro"/>
</dbReference>
<keyword evidence="2" id="KW-0689">Ribosomal protein</keyword>
<dbReference type="InterPro" id="IPR005825">
    <property type="entry name" value="Ribosomal_uL24_CS"/>
</dbReference>
<dbReference type="EMBL" id="JAGSYN010000301">
    <property type="protein sequence ID" value="KAG7660456.1"/>
    <property type="molecule type" value="Genomic_DNA"/>
</dbReference>
<dbReference type="GO" id="GO:0015934">
    <property type="term" value="C:large ribosomal subunit"/>
    <property type="evidence" value="ECO:0007669"/>
    <property type="project" value="InterPro"/>
</dbReference>
<gene>
    <name evidence="4" type="ORF">J8A68_006037</name>
</gene>
<keyword evidence="3" id="KW-0687">Ribonucleoprotein</keyword>
<evidence type="ECO:0000256" key="2">
    <source>
        <dbReference type="ARBA" id="ARBA00022980"/>
    </source>
</evidence>
<dbReference type="GO" id="GO:0003735">
    <property type="term" value="F:structural constituent of ribosome"/>
    <property type="evidence" value="ECO:0007669"/>
    <property type="project" value="InterPro"/>
</dbReference>
<dbReference type="Pfam" id="PF16906">
    <property type="entry name" value="Ribosomal_L26"/>
    <property type="match status" value="1"/>
</dbReference>
<dbReference type="GO" id="GO:0003723">
    <property type="term" value="F:RNA binding"/>
    <property type="evidence" value="ECO:0007669"/>
    <property type="project" value="InterPro"/>
</dbReference>
<reference evidence="4 5" key="1">
    <citation type="journal article" date="2021" name="DNA Res.">
        <title>Genome analysis of Candida subhashii reveals its hybrid nature and dual mitochondrial genome conformations.</title>
        <authorList>
            <person name="Mixao V."/>
            <person name="Hegedusova E."/>
            <person name="Saus E."/>
            <person name="Pryszcz L.P."/>
            <person name="Cillingova A."/>
            <person name="Nosek J."/>
            <person name="Gabaldon T."/>
        </authorList>
    </citation>
    <scope>NUCLEOTIDE SEQUENCE [LARGE SCALE GENOMIC DNA]</scope>
    <source>
        <strain evidence="4 5">CBS 10753</strain>
    </source>
</reference>
<dbReference type="OrthoDB" id="1688503at2759"/>
<dbReference type="PANTHER" id="PTHR11143">
    <property type="entry name" value="60S RIBOSOMAL PROTEIN L26 FAMILY MEMBER"/>
    <property type="match status" value="1"/>
</dbReference>
<proteinExistence type="inferred from homology"/>
<dbReference type="PROSITE" id="PS01108">
    <property type="entry name" value="RIBOSOMAL_L24"/>
    <property type="match status" value="1"/>
</dbReference>
<dbReference type="GeneID" id="73472836"/>
<accession>A0A8J5Q4P7</accession>
<dbReference type="InterPro" id="IPR005756">
    <property type="entry name" value="Ribosomal_uL24_euk/arc"/>
</dbReference>
<dbReference type="RefSeq" id="XP_049260690.1">
    <property type="nucleotide sequence ID" value="XM_049410168.1"/>
</dbReference>
<dbReference type="CDD" id="cd06089">
    <property type="entry name" value="KOW_RPL26"/>
    <property type="match status" value="1"/>
</dbReference>